<protein>
    <submittedName>
        <fullName evidence="2">Glycosyltransferase family 4 protein</fullName>
        <ecNumber evidence="2">2.4.-.-</ecNumber>
    </submittedName>
</protein>
<dbReference type="Pfam" id="PF00534">
    <property type="entry name" value="Glycos_transf_1"/>
    <property type="match status" value="1"/>
</dbReference>
<evidence type="ECO:0000313" key="3">
    <source>
        <dbReference type="Proteomes" id="UP001431634"/>
    </source>
</evidence>
<dbReference type="CDD" id="cd03801">
    <property type="entry name" value="GT4_PimA-like"/>
    <property type="match status" value="1"/>
</dbReference>
<dbReference type="InterPro" id="IPR001296">
    <property type="entry name" value="Glyco_trans_1"/>
</dbReference>
<dbReference type="SUPFAM" id="SSF53756">
    <property type="entry name" value="UDP-Glycosyltransferase/glycogen phosphorylase"/>
    <property type="match status" value="1"/>
</dbReference>
<feature type="domain" description="Glycosyl transferase family 1" evidence="1">
    <location>
        <begin position="189"/>
        <end position="338"/>
    </location>
</feature>
<dbReference type="PANTHER" id="PTHR45947">
    <property type="entry name" value="SULFOQUINOVOSYL TRANSFERASE SQD2"/>
    <property type="match status" value="1"/>
</dbReference>
<sequence>MKKTDNILVWQWGRRGAGPKIAVEFSNALRSVVNSNVYLSLSTHAEIIAQNSSFKNDIPVKTYQSIGGYLKRVVQSPLLMIYLYKKIKNLKISLAICTMPGPLDLLMVATLKLLRIPCVVIIHDVYPHPGDGYIGQHFLQNQLIKQSSLVVTFSQYIYEKILSENIVNQNKVIAGWHPAFSYSAQKNYEKSRGKEVRLLNFGRLLFYKGLDLLDESLKKISSNQPYIMRIVGYGPQTVVLDRLNEHPNVVVENRWVPENEIADLMEWADVVILPYREASQSGIAATALAFGKPILITNVGGLAEQFKHEDLVFLCEPTIIDIAKGLETILKLSFPLTRKKHDAEEEWKKLARHVVDTVTSKLA</sequence>
<comment type="caution">
    <text evidence="2">The sequence shown here is derived from an EMBL/GenBank/DDBJ whole genome shotgun (WGS) entry which is preliminary data.</text>
</comment>
<accession>A0ABT6PZP0</accession>
<dbReference type="Gene3D" id="3.40.50.2000">
    <property type="entry name" value="Glycogen Phosphorylase B"/>
    <property type="match status" value="2"/>
</dbReference>
<proteinExistence type="predicted"/>
<reference evidence="2" key="1">
    <citation type="submission" date="2023-05" db="EMBL/GenBank/DDBJ databases">
        <title>Whole genome sequence of Commensalibacter sp.</title>
        <authorList>
            <person name="Charoenyingcharoen P."/>
            <person name="Yukphan P."/>
        </authorList>
    </citation>
    <scope>NUCLEOTIDE SEQUENCE</scope>
    <source>
        <strain evidence="2">TBRC 16381</strain>
    </source>
</reference>
<dbReference type="EC" id="2.4.-.-" evidence="2"/>
<dbReference type="EMBL" id="JASBAO010000001">
    <property type="protein sequence ID" value="MDI2090332.1"/>
    <property type="molecule type" value="Genomic_DNA"/>
</dbReference>
<keyword evidence="2" id="KW-0808">Transferase</keyword>
<keyword evidence="3" id="KW-1185">Reference proteome</keyword>
<dbReference type="InterPro" id="IPR050194">
    <property type="entry name" value="Glycosyltransferase_grp1"/>
</dbReference>
<dbReference type="RefSeq" id="WP_281447479.1">
    <property type="nucleotide sequence ID" value="NZ_JASBAO010000001.1"/>
</dbReference>
<keyword evidence="2" id="KW-0328">Glycosyltransferase</keyword>
<dbReference type="PANTHER" id="PTHR45947:SF3">
    <property type="entry name" value="SULFOQUINOVOSYL TRANSFERASE SQD2"/>
    <property type="match status" value="1"/>
</dbReference>
<evidence type="ECO:0000313" key="2">
    <source>
        <dbReference type="EMBL" id="MDI2090332.1"/>
    </source>
</evidence>
<gene>
    <name evidence="2" type="ORF">QJV27_02855</name>
</gene>
<name>A0ABT6PZP0_9PROT</name>
<dbReference type="GO" id="GO:0016757">
    <property type="term" value="F:glycosyltransferase activity"/>
    <property type="evidence" value="ECO:0007669"/>
    <property type="project" value="UniProtKB-KW"/>
</dbReference>
<dbReference type="Proteomes" id="UP001431634">
    <property type="component" value="Unassembled WGS sequence"/>
</dbReference>
<evidence type="ECO:0000259" key="1">
    <source>
        <dbReference type="Pfam" id="PF00534"/>
    </source>
</evidence>
<organism evidence="2 3">
    <name type="scientific">Commensalibacter oyaizuii</name>
    <dbReference type="NCBI Taxonomy" id="3043873"/>
    <lineage>
        <taxon>Bacteria</taxon>
        <taxon>Pseudomonadati</taxon>
        <taxon>Pseudomonadota</taxon>
        <taxon>Alphaproteobacteria</taxon>
        <taxon>Acetobacterales</taxon>
        <taxon>Acetobacteraceae</taxon>
    </lineage>
</organism>